<dbReference type="Proteomes" id="UP000054776">
    <property type="component" value="Unassembled WGS sequence"/>
</dbReference>
<reference evidence="1 2" key="1">
    <citation type="submission" date="2015-01" db="EMBL/GenBank/DDBJ databases">
        <title>Evolution of Trichinella species and genotypes.</title>
        <authorList>
            <person name="Korhonen P.K."/>
            <person name="Edoardo P."/>
            <person name="Giuseppe L.R."/>
            <person name="Gasser R.B."/>
        </authorList>
    </citation>
    <scope>NUCLEOTIDE SEQUENCE [LARGE SCALE GENOMIC DNA]</scope>
    <source>
        <strain evidence="1">ISS3</strain>
    </source>
</reference>
<gene>
    <name evidence="1" type="ORF">T01_1079</name>
</gene>
<dbReference type="InParanoid" id="A0A0V1BPL4"/>
<accession>A0A0V1BPL4</accession>
<keyword evidence="2" id="KW-1185">Reference proteome</keyword>
<name>A0A0V1BPL4_TRISP</name>
<evidence type="ECO:0000313" key="1">
    <source>
        <dbReference type="EMBL" id="KRY38831.1"/>
    </source>
</evidence>
<proteinExistence type="predicted"/>
<sequence length="65" mass="7791">MNCLKGREKSTVNNNLVDSLKRIRPNLFIRRLENWQRKNDTNHERENEGEKKFAYNSAAVRIRFA</sequence>
<dbReference type="EMBL" id="JYDH01000022">
    <property type="protein sequence ID" value="KRY38831.1"/>
    <property type="molecule type" value="Genomic_DNA"/>
</dbReference>
<feature type="non-terminal residue" evidence="1">
    <location>
        <position position="65"/>
    </location>
</feature>
<comment type="caution">
    <text evidence="1">The sequence shown here is derived from an EMBL/GenBank/DDBJ whole genome shotgun (WGS) entry which is preliminary data.</text>
</comment>
<protein>
    <submittedName>
        <fullName evidence="1">Uncharacterized protein</fullName>
    </submittedName>
</protein>
<evidence type="ECO:0000313" key="2">
    <source>
        <dbReference type="Proteomes" id="UP000054776"/>
    </source>
</evidence>
<dbReference type="AlphaFoldDB" id="A0A0V1BPL4"/>
<organism evidence="1 2">
    <name type="scientific">Trichinella spiralis</name>
    <name type="common">Trichina worm</name>
    <dbReference type="NCBI Taxonomy" id="6334"/>
    <lineage>
        <taxon>Eukaryota</taxon>
        <taxon>Metazoa</taxon>
        <taxon>Ecdysozoa</taxon>
        <taxon>Nematoda</taxon>
        <taxon>Enoplea</taxon>
        <taxon>Dorylaimia</taxon>
        <taxon>Trichinellida</taxon>
        <taxon>Trichinellidae</taxon>
        <taxon>Trichinella</taxon>
    </lineage>
</organism>